<organism evidence="1 2">
    <name type="scientific">Morus notabilis</name>
    <dbReference type="NCBI Taxonomy" id="981085"/>
    <lineage>
        <taxon>Eukaryota</taxon>
        <taxon>Viridiplantae</taxon>
        <taxon>Streptophyta</taxon>
        <taxon>Embryophyta</taxon>
        <taxon>Tracheophyta</taxon>
        <taxon>Spermatophyta</taxon>
        <taxon>Magnoliopsida</taxon>
        <taxon>eudicotyledons</taxon>
        <taxon>Gunneridae</taxon>
        <taxon>Pentapetalae</taxon>
        <taxon>rosids</taxon>
        <taxon>fabids</taxon>
        <taxon>Rosales</taxon>
        <taxon>Moraceae</taxon>
        <taxon>Moreae</taxon>
        <taxon>Morus</taxon>
    </lineage>
</organism>
<keyword evidence="2" id="KW-1185">Reference proteome</keyword>
<dbReference type="Proteomes" id="UP000030645">
    <property type="component" value="Unassembled WGS sequence"/>
</dbReference>
<protein>
    <submittedName>
        <fullName evidence="1">Uncharacterized protein</fullName>
    </submittedName>
</protein>
<dbReference type="AlphaFoldDB" id="W9QY47"/>
<evidence type="ECO:0000313" key="1">
    <source>
        <dbReference type="EMBL" id="EXB58315.1"/>
    </source>
</evidence>
<reference evidence="2" key="1">
    <citation type="submission" date="2013-01" db="EMBL/GenBank/DDBJ databases">
        <title>Draft Genome Sequence of a Mulberry Tree, Morus notabilis C.K. Schneid.</title>
        <authorList>
            <person name="He N."/>
            <person name="Zhao S."/>
        </authorList>
    </citation>
    <scope>NUCLEOTIDE SEQUENCE</scope>
</reference>
<dbReference type="EMBL" id="KE344357">
    <property type="protein sequence ID" value="EXB58315.1"/>
    <property type="molecule type" value="Genomic_DNA"/>
</dbReference>
<proteinExistence type="predicted"/>
<name>W9QY47_9ROSA</name>
<sequence length="390" mass="45439">MGNMRKKKDIGGIEHEVITMIMELESYFKQVAQRLSEMKQYKDSGSLGFGELGHLNIVEEETRKAQETVCEDLSKLMKEQPDPQQNPKIRNATRRMYTSRDMKFAMAKIKMSMAGLQGVQETLDLLEERLRKYNVPKLDAIDRSKSTESFDQYLERLREFMQVTWKDKAEKCRRKEHRSLTGWIVKLEESEDPEKRITFDALRVVLNDIGSKISCFLIKYLLIVSVSVDKEEMTAKLFEVESMIRCLHIEENSIVVNTFVTVVKLFDRMMRTMMNPTTKIDMTKKRDSQIEKENEVLHLIIIEVLRLEVGFCHPDLPMMLSNEVFMAMGQHLMDNVFVEKLDGLRAKIDGLKKTEFLSDGDKDSMGKTFEQALTLVVKEIWNQLDLKPRT</sequence>
<accession>W9QY47</accession>
<gene>
    <name evidence="1" type="ORF">L484_015649</name>
</gene>
<evidence type="ECO:0000313" key="2">
    <source>
        <dbReference type="Proteomes" id="UP000030645"/>
    </source>
</evidence>